<proteinExistence type="predicted"/>
<dbReference type="Proteomes" id="UP000034069">
    <property type="component" value="Unassembled WGS sequence"/>
</dbReference>
<comment type="caution">
    <text evidence="1">The sequence shown here is derived from an EMBL/GenBank/DDBJ whole genome shotgun (WGS) entry which is preliminary data.</text>
</comment>
<organism evidence="1 2">
    <name type="scientific">Candidatus Collierbacteria bacterium GW2011_GWA1_44_12</name>
    <dbReference type="NCBI Taxonomy" id="1618376"/>
    <lineage>
        <taxon>Bacteria</taxon>
        <taxon>Candidatus Collieribacteriota</taxon>
    </lineage>
</organism>
<protein>
    <submittedName>
        <fullName evidence="1">Uncharacterized protein</fullName>
    </submittedName>
</protein>
<sequence>MCSDVENYTYSPIYNLTPNVERWGLLAQKNTRCYPGGELVILGDLTIIFEGFKFCDGLKGI</sequence>
<accession>A0A0G1GPG8</accession>
<gene>
    <name evidence="1" type="ORF">UW23_C0004G0011</name>
</gene>
<evidence type="ECO:0000313" key="2">
    <source>
        <dbReference type="Proteomes" id="UP000034069"/>
    </source>
</evidence>
<evidence type="ECO:0000313" key="1">
    <source>
        <dbReference type="EMBL" id="KKT36228.1"/>
    </source>
</evidence>
<dbReference type="AlphaFoldDB" id="A0A0G1GPG8"/>
<name>A0A0G1GPG8_9BACT</name>
<reference evidence="1 2" key="1">
    <citation type="journal article" date="2015" name="Nature">
        <title>rRNA introns, odd ribosomes, and small enigmatic genomes across a large radiation of phyla.</title>
        <authorList>
            <person name="Brown C.T."/>
            <person name="Hug L.A."/>
            <person name="Thomas B.C."/>
            <person name="Sharon I."/>
            <person name="Castelle C.J."/>
            <person name="Singh A."/>
            <person name="Wilkins M.J."/>
            <person name="Williams K.H."/>
            <person name="Banfield J.F."/>
        </authorList>
    </citation>
    <scope>NUCLEOTIDE SEQUENCE [LARGE SCALE GENOMIC DNA]</scope>
</reference>
<dbReference type="EMBL" id="LCHN01000004">
    <property type="protein sequence ID" value="KKT36228.1"/>
    <property type="molecule type" value="Genomic_DNA"/>
</dbReference>